<dbReference type="AlphaFoldDB" id="A0A0F8WMV5"/>
<protein>
    <submittedName>
        <fullName evidence="1">Uncharacterized protein</fullName>
    </submittedName>
</protein>
<evidence type="ECO:0000313" key="1">
    <source>
        <dbReference type="EMBL" id="KKK58018.1"/>
    </source>
</evidence>
<accession>A0A0F8WMV5</accession>
<reference evidence="1" key="1">
    <citation type="journal article" date="2015" name="Nature">
        <title>Complex archaea that bridge the gap between prokaryotes and eukaryotes.</title>
        <authorList>
            <person name="Spang A."/>
            <person name="Saw J.H."/>
            <person name="Jorgensen S.L."/>
            <person name="Zaremba-Niedzwiedzka K."/>
            <person name="Martijn J."/>
            <person name="Lind A.E."/>
            <person name="van Eijk R."/>
            <person name="Schleper C."/>
            <person name="Guy L."/>
            <person name="Ettema T.J."/>
        </authorList>
    </citation>
    <scope>NUCLEOTIDE SEQUENCE</scope>
</reference>
<gene>
    <name evidence="1" type="ORF">LCGC14_3048640</name>
</gene>
<dbReference type="EMBL" id="LAZR01064187">
    <property type="protein sequence ID" value="KKK58018.1"/>
    <property type="molecule type" value="Genomic_DNA"/>
</dbReference>
<feature type="non-terminal residue" evidence="1">
    <location>
        <position position="1"/>
    </location>
</feature>
<name>A0A0F8WMV5_9ZZZZ</name>
<comment type="caution">
    <text evidence="1">The sequence shown here is derived from an EMBL/GenBank/DDBJ whole genome shotgun (WGS) entry which is preliminary data.</text>
</comment>
<organism evidence="1">
    <name type="scientific">marine sediment metagenome</name>
    <dbReference type="NCBI Taxonomy" id="412755"/>
    <lineage>
        <taxon>unclassified sequences</taxon>
        <taxon>metagenomes</taxon>
        <taxon>ecological metagenomes</taxon>
    </lineage>
</organism>
<sequence length="135" mass="14734">LESDKNADIKQLVEETQKFRTDVTLNASEQIQESIRQEIELYQRLASAISDTLQTRIGSNAIISGVPLGGRETGGSIQQSGLFRLHQGETVLTKREARGSGGMVVNINGGTFLSEEAAEQIGDMILDKVKSNLRM</sequence>
<proteinExistence type="predicted"/>